<evidence type="ECO:0000256" key="2">
    <source>
        <dbReference type="ARBA" id="ARBA00022552"/>
    </source>
</evidence>
<feature type="compositionally biased region" description="Basic and acidic residues" evidence="7">
    <location>
        <begin position="11"/>
        <end position="32"/>
    </location>
</feature>
<dbReference type="EMBL" id="PGVG01000013">
    <property type="protein sequence ID" value="PJG53916.1"/>
    <property type="molecule type" value="Genomic_DNA"/>
</dbReference>
<dbReference type="EC" id="2.1.1.170" evidence="6"/>
<comment type="catalytic activity">
    <reaction evidence="6">
        <text>guanosine(527) in 16S rRNA + S-adenosyl-L-methionine = N(7)-methylguanosine(527) in 16S rRNA + S-adenosyl-L-homocysteine</text>
        <dbReference type="Rhea" id="RHEA:42732"/>
        <dbReference type="Rhea" id="RHEA-COMP:10209"/>
        <dbReference type="Rhea" id="RHEA-COMP:10210"/>
        <dbReference type="ChEBI" id="CHEBI:57856"/>
        <dbReference type="ChEBI" id="CHEBI:59789"/>
        <dbReference type="ChEBI" id="CHEBI:74269"/>
        <dbReference type="ChEBI" id="CHEBI:74480"/>
        <dbReference type="EC" id="2.1.1.170"/>
    </reaction>
</comment>
<protein>
    <recommendedName>
        <fullName evidence="6">Ribosomal RNA small subunit methyltransferase G</fullName>
        <ecNumber evidence="6">2.1.1.170</ecNumber>
    </recommendedName>
    <alternativeName>
        <fullName evidence="6">16S rRNA 7-methylguanosine methyltransferase</fullName>
        <shortName evidence="6">16S rRNA m7G methyltransferase</shortName>
    </alternativeName>
</protein>
<keyword evidence="2 6" id="KW-0698">rRNA processing</keyword>
<dbReference type="SUPFAM" id="SSF53335">
    <property type="entry name" value="S-adenosyl-L-methionine-dependent methyltransferases"/>
    <property type="match status" value="1"/>
</dbReference>
<evidence type="ECO:0000313" key="8">
    <source>
        <dbReference type="EMBL" id="PJG53916.1"/>
    </source>
</evidence>
<organism evidence="8 9">
    <name type="scientific">Bradyrhizobium forestalis</name>
    <dbReference type="NCBI Taxonomy" id="1419263"/>
    <lineage>
        <taxon>Bacteria</taxon>
        <taxon>Pseudomonadati</taxon>
        <taxon>Pseudomonadota</taxon>
        <taxon>Alphaproteobacteria</taxon>
        <taxon>Hyphomicrobiales</taxon>
        <taxon>Nitrobacteraceae</taxon>
        <taxon>Bradyrhizobium</taxon>
    </lineage>
</organism>
<accession>A0A2M8R7W1</accession>
<keyword evidence="3 6" id="KW-0489">Methyltransferase</keyword>
<sequence length="256" mass="27529">MKQRGSGGDKPLSRRPEAGEGARRPEPAPARPRIDKAFANDQSLDAIIAADKIAALKLAPVSHETEARLDRYIALLRAWQAKTNLVAPSTLPHLWTRHIADSLQLVDLAPTARHWADLGSGGGFPGVVLACAMAGTPGASVHLVERIAKKAAFLREAIRVTTSPGVVHLAEIGDNVDRITGPVDCVTARALAPLHQLIGFAEPLMRQGAKALFLKGQDVEAELTEAAKYWNIQPQLHPSRTGDGWIVELNAAERRS</sequence>
<feature type="region of interest" description="Disordered" evidence="7">
    <location>
        <begin position="1"/>
        <end position="32"/>
    </location>
</feature>
<comment type="caution">
    <text evidence="6">Lacks conserved residue(s) required for the propagation of feature annotation.</text>
</comment>
<keyword evidence="9" id="KW-1185">Reference proteome</keyword>
<dbReference type="AlphaFoldDB" id="A0A2M8R7W1"/>
<keyword evidence="5 6" id="KW-0949">S-adenosyl-L-methionine</keyword>
<dbReference type="Gene3D" id="3.40.50.150">
    <property type="entry name" value="Vaccinia Virus protein VP39"/>
    <property type="match status" value="1"/>
</dbReference>
<dbReference type="InterPro" id="IPR029063">
    <property type="entry name" value="SAM-dependent_MTases_sf"/>
</dbReference>
<feature type="binding site" evidence="6">
    <location>
        <position position="119"/>
    </location>
    <ligand>
        <name>S-adenosyl-L-methionine</name>
        <dbReference type="ChEBI" id="CHEBI:59789"/>
    </ligand>
</feature>
<dbReference type="PANTHER" id="PTHR31760:SF0">
    <property type="entry name" value="S-ADENOSYL-L-METHIONINE-DEPENDENT METHYLTRANSFERASES SUPERFAMILY PROTEIN"/>
    <property type="match status" value="1"/>
</dbReference>
<dbReference type="PIRSF" id="PIRSF003078">
    <property type="entry name" value="GidB"/>
    <property type="match status" value="1"/>
</dbReference>
<evidence type="ECO:0000256" key="4">
    <source>
        <dbReference type="ARBA" id="ARBA00022679"/>
    </source>
</evidence>
<comment type="similarity">
    <text evidence="6">Belongs to the methyltransferase superfamily. RNA methyltransferase RsmG family.</text>
</comment>
<dbReference type="Pfam" id="PF02527">
    <property type="entry name" value="GidB"/>
    <property type="match status" value="1"/>
</dbReference>
<evidence type="ECO:0000256" key="6">
    <source>
        <dbReference type="HAMAP-Rule" id="MF_00074"/>
    </source>
</evidence>
<comment type="function">
    <text evidence="6">Specifically methylates the N7 position of guanine in position 527 of 16S rRNA.</text>
</comment>
<dbReference type="GO" id="GO:0070043">
    <property type="term" value="F:rRNA (guanine-N7-)-methyltransferase activity"/>
    <property type="evidence" value="ECO:0007669"/>
    <property type="project" value="UniProtKB-UniRule"/>
</dbReference>
<dbReference type="OrthoDB" id="9808773at2"/>
<name>A0A2M8R7W1_9BRAD</name>
<dbReference type="HAMAP" id="MF_00074">
    <property type="entry name" value="16SrRNA_methyltr_G"/>
    <property type="match status" value="1"/>
</dbReference>
<dbReference type="InterPro" id="IPR003682">
    <property type="entry name" value="rRNA_ssu_MeTfrase_G"/>
</dbReference>
<feature type="binding site" evidence="6">
    <location>
        <position position="189"/>
    </location>
    <ligand>
        <name>S-adenosyl-L-methionine</name>
        <dbReference type="ChEBI" id="CHEBI:59789"/>
    </ligand>
</feature>
<evidence type="ECO:0000256" key="5">
    <source>
        <dbReference type="ARBA" id="ARBA00022691"/>
    </source>
</evidence>
<evidence type="ECO:0000256" key="7">
    <source>
        <dbReference type="SAM" id="MobiDB-lite"/>
    </source>
</evidence>
<evidence type="ECO:0000256" key="1">
    <source>
        <dbReference type="ARBA" id="ARBA00022490"/>
    </source>
</evidence>
<comment type="caution">
    <text evidence="8">The sequence shown here is derived from an EMBL/GenBank/DDBJ whole genome shotgun (WGS) entry which is preliminary data.</text>
</comment>
<keyword evidence="4 6" id="KW-0808">Transferase</keyword>
<gene>
    <name evidence="6" type="primary">rsmG</name>
    <name evidence="8" type="ORF">CVM73_17850</name>
</gene>
<evidence type="ECO:0000313" key="9">
    <source>
        <dbReference type="Proteomes" id="UP000231194"/>
    </source>
</evidence>
<dbReference type="NCBIfam" id="TIGR00138">
    <property type="entry name" value="rsmG_gidB"/>
    <property type="match status" value="1"/>
</dbReference>
<comment type="subcellular location">
    <subcellularLocation>
        <location evidence="6">Cytoplasm</location>
    </subcellularLocation>
</comment>
<dbReference type="Proteomes" id="UP000231194">
    <property type="component" value="Unassembled WGS sequence"/>
</dbReference>
<dbReference type="GO" id="GO:0005829">
    <property type="term" value="C:cytosol"/>
    <property type="evidence" value="ECO:0007669"/>
    <property type="project" value="TreeGrafter"/>
</dbReference>
<keyword evidence="1 6" id="KW-0963">Cytoplasm</keyword>
<dbReference type="PANTHER" id="PTHR31760">
    <property type="entry name" value="S-ADENOSYL-L-METHIONINE-DEPENDENT METHYLTRANSFERASES SUPERFAMILY PROTEIN"/>
    <property type="match status" value="1"/>
</dbReference>
<feature type="binding site" evidence="6">
    <location>
        <position position="124"/>
    </location>
    <ligand>
        <name>S-adenosyl-L-methionine</name>
        <dbReference type="ChEBI" id="CHEBI:59789"/>
    </ligand>
</feature>
<proteinExistence type="inferred from homology"/>
<reference evidence="8 9" key="1">
    <citation type="submission" date="2017-11" db="EMBL/GenBank/DDBJ databases">
        <title>Bradyrhizobium forestalis sp. nov., an efficient nitrogen-fixing bacterium isolated from nodules of forest legume species in the Amazon.</title>
        <authorList>
            <person name="Costa E.M."/>
            <person name="Guimaraes A."/>
            <person name="Carvalho T.S."/>
            <person name="Rodrigues T.L."/>
            <person name="Ribeiro P.R.A."/>
            <person name="Lebbe L."/>
            <person name="Willems A."/>
            <person name="Moreira F.M.S."/>
        </authorList>
    </citation>
    <scope>NUCLEOTIDE SEQUENCE [LARGE SCALE GENOMIC DNA]</scope>
    <source>
        <strain evidence="8 9">INPA54B</strain>
    </source>
</reference>
<evidence type="ECO:0000256" key="3">
    <source>
        <dbReference type="ARBA" id="ARBA00022603"/>
    </source>
</evidence>